<keyword evidence="1" id="KW-0812">Transmembrane</keyword>
<name>A0A9I9E2C4_CUCME</name>
<proteinExistence type="predicted"/>
<dbReference type="AlphaFoldDB" id="A0A9I9E2C4"/>
<evidence type="ECO:0000313" key="2">
    <source>
        <dbReference type="EnsemblPlants" id="MELO3C027663.2.1"/>
    </source>
</evidence>
<protein>
    <submittedName>
        <fullName evidence="2">Uncharacterized protein</fullName>
    </submittedName>
</protein>
<keyword evidence="1" id="KW-0472">Membrane</keyword>
<keyword evidence="1" id="KW-1133">Transmembrane helix</keyword>
<evidence type="ECO:0000256" key="1">
    <source>
        <dbReference type="SAM" id="Phobius"/>
    </source>
</evidence>
<dbReference type="EnsemblPlants" id="MELO3C027663.2.1">
    <property type="protein sequence ID" value="MELO3C027663.2.1"/>
    <property type="gene ID" value="MELO3C027663.2"/>
</dbReference>
<dbReference type="Gramene" id="MELO3C027663.2.1">
    <property type="protein sequence ID" value="MELO3C027663.2.1"/>
    <property type="gene ID" value="MELO3C027663.2"/>
</dbReference>
<organism evidence="2">
    <name type="scientific">Cucumis melo</name>
    <name type="common">Muskmelon</name>
    <dbReference type="NCBI Taxonomy" id="3656"/>
    <lineage>
        <taxon>Eukaryota</taxon>
        <taxon>Viridiplantae</taxon>
        <taxon>Streptophyta</taxon>
        <taxon>Embryophyta</taxon>
        <taxon>Tracheophyta</taxon>
        <taxon>Spermatophyta</taxon>
        <taxon>Magnoliopsida</taxon>
        <taxon>eudicotyledons</taxon>
        <taxon>Gunneridae</taxon>
        <taxon>Pentapetalae</taxon>
        <taxon>rosids</taxon>
        <taxon>fabids</taxon>
        <taxon>Cucurbitales</taxon>
        <taxon>Cucurbitaceae</taxon>
        <taxon>Benincaseae</taxon>
        <taxon>Cucumis</taxon>
    </lineage>
</organism>
<sequence>MAVLKMRVLQERITMLCLEALLLAMTTYLLMGSVVFFPFLREERVISSEKGF</sequence>
<feature type="transmembrane region" description="Helical" evidence="1">
    <location>
        <begin position="20"/>
        <end position="40"/>
    </location>
</feature>
<reference evidence="2" key="1">
    <citation type="submission" date="2023-03" db="UniProtKB">
        <authorList>
            <consortium name="EnsemblPlants"/>
        </authorList>
    </citation>
    <scope>IDENTIFICATION</scope>
</reference>
<accession>A0A9I9E2C4</accession>